<dbReference type="STRING" id="217031.ABB05_17420"/>
<evidence type="ECO:0000313" key="2">
    <source>
        <dbReference type="Proteomes" id="UP000077881"/>
    </source>
</evidence>
<organism evidence="1 2">
    <name type="scientific">Lederbergia galactosidilytica</name>
    <dbReference type="NCBI Taxonomy" id="217031"/>
    <lineage>
        <taxon>Bacteria</taxon>
        <taxon>Bacillati</taxon>
        <taxon>Bacillota</taxon>
        <taxon>Bacilli</taxon>
        <taxon>Bacillales</taxon>
        <taxon>Bacillaceae</taxon>
        <taxon>Lederbergia</taxon>
    </lineage>
</organism>
<sequence>MSEDILRNYFDIHPETSRRIGDQMYYLVEGSVYSTVQVTQWQEEALLELYEMSEHMAKIGDKKVSTFVPANDQKFLITLNEQDYVVLHNHYVNSSNRKNRGRQLARFHERGRYLQSPITQLNREGQWKEFWIQRLEQMEKVWSGLVREPSEERFNQLFVESFPYYLGICENAIQYVKDTELDESFGQSDQRTICHQSFGESTWDSSQIAIRNPFDWVVDHRARDIAEWIRECYFLHQRSYKPLITKFLQGYQSIAPLSKFSWRMIYGRLLFPLPYFLSVENYFLSPSEASKKQLEEKLDRYIRNAQDYEVFLREFFHLANQQTGEMPPIEWLNI</sequence>
<dbReference type="InterPro" id="IPR047175">
    <property type="entry name" value="CotS-like"/>
</dbReference>
<dbReference type="SUPFAM" id="SSF56112">
    <property type="entry name" value="Protein kinase-like (PK-like)"/>
    <property type="match status" value="1"/>
</dbReference>
<name>A0A177ZJR4_9BACI</name>
<dbReference type="OrthoDB" id="2986702at2"/>
<comment type="caution">
    <text evidence="1">The sequence shown here is derived from an EMBL/GenBank/DDBJ whole genome shotgun (WGS) entry which is preliminary data.</text>
</comment>
<accession>A0A177ZJR4</accession>
<keyword evidence="1" id="KW-0167">Capsid protein</keyword>
<gene>
    <name evidence="1" type="ORF">ABB05_17420</name>
</gene>
<dbReference type="InterPro" id="IPR014254">
    <property type="entry name" value="Spore_coat_YutH"/>
</dbReference>
<keyword evidence="1" id="KW-0946">Virion</keyword>
<protein>
    <submittedName>
        <fullName evidence="1">Spore coat protein</fullName>
    </submittedName>
</protein>
<proteinExistence type="predicted"/>
<dbReference type="Proteomes" id="UP000077881">
    <property type="component" value="Unassembled WGS sequence"/>
</dbReference>
<dbReference type="InterPro" id="IPR011009">
    <property type="entry name" value="Kinase-like_dom_sf"/>
</dbReference>
<reference evidence="1 2" key="1">
    <citation type="submission" date="2015-05" db="EMBL/GenBank/DDBJ databases">
        <title>Comparison of genome.</title>
        <authorList>
            <person name="Zheng Z."/>
            <person name="Sun M."/>
        </authorList>
    </citation>
    <scope>NUCLEOTIDE SEQUENCE [LARGE SCALE GENOMIC DNA]</scope>
    <source>
        <strain evidence="1 2">G25-74</strain>
    </source>
</reference>
<keyword evidence="2" id="KW-1185">Reference proteome</keyword>
<dbReference type="AlphaFoldDB" id="A0A177ZJR4"/>
<dbReference type="GO" id="GO:0042601">
    <property type="term" value="C:endospore-forming forespore"/>
    <property type="evidence" value="ECO:0007669"/>
    <property type="project" value="TreeGrafter"/>
</dbReference>
<dbReference type="Gene3D" id="3.90.1200.10">
    <property type="match status" value="1"/>
</dbReference>
<dbReference type="PANTHER" id="PTHR39179:SF2">
    <property type="entry name" value="ENDOSPORE COAT-ASSOCIATED PROTEIN YUTH"/>
    <property type="match status" value="1"/>
</dbReference>
<dbReference type="NCBIfam" id="TIGR02905">
    <property type="entry name" value="spore_yutH"/>
    <property type="match status" value="1"/>
</dbReference>
<dbReference type="PATRIC" id="fig|217031.6.peg.3775"/>
<evidence type="ECO:0000313" key="1">
    <source>
        <dbReference type="EMBL" id="OAK67833.1"/>
    </source>
</evidence>
<dbReference type="PANTHER" id="PTHR39179">
    <property type="entry name" value="SPORE COAT PROTEIN I"/>
    <property type="match status" value="1"/>
</dbReference>
<dbReference type="RefSeq" id="WP_057984225.1">
    <property type="nucleotide sequence ID" value="NZ_LDJR01000058.1"/>
</dbReference>
<dbReference type="EMBL" id="LDJR01000058">
    <property type="protein sequence ID" value="OAK67833.1"/>
    <property type="molecule type" value="Genomic_DNA"/>
</dbReference>